<comment type="caution">
    <text evidence="1">The sequence shown here is derived from an EMBL/GenBank/DDBJ whole genome shotgun (WGS) entry which is preliminary data.</text>
</comment>
<dbReference type="STRING" id="1428652.BIV24_01190"/>
<protein>
    <submittedName>
        <fullName evidence="1">Uncharacterized protein</fullName>
    </submittedName>
</protein>
<proteinExistence type="predicted"/>
<accession>A0A1S2Q6S3</accession>
<dbReference type="RefSeq" id="WP_071364207.1">
    <property type="nucleotide sequence ID" value="NZ_MLYP01000003.1"/>
</dbReference>
<reference evidence="1 2" key="1">
    <citation type="submission" date="2016-10" db="EMBL/GenBank/DDBJ databases">
        <title>Genome sequence of Streptomyces sp. MUSC 93.</title>
        <authorList>
            <person name="Lee L.-H."/>
            <person name="Ser H.-L."/>
            <person name="Law J.W.-F."/>
        </authorList>
    </citation>
    <scope>NUCLEOTIDE SEQUENCE [LARGE SCALE GENOMIC DNA]</scope>
    <source>
        <strain evidence="1 2">MUSC 93</strain>
    </source>
</reference>
<sequence length="77" mass="8425">MSDPVDFSDVQVRDDIRFVTDDSGWGGSGECWRTGNVVKVTATSVMVICDNRTRAILSVANWNARKPQLVARGGDQP</sequence>
<evidence type="ECO:0000313" key="1">
    <source>
        <dbReference type="EMBL" id="OIK01397.1"/>
    </source>
</evidence>
<organism evidence="1 2">
    <name type="scientific">Streptomyces colonosanans</name>
    <dbReference type="NCBI Taxonomy" id="1428652"/>
    <lineage>
        <taxon>Bacteria</taxon>
        <taxon>Bacillati</taxon>
        <taxon>Actinomycetota</taxon>
        <taxon>Actinomycetes</taxon>
        <taxon>Kitasatosporales</taxon>
        <taxon>Streptomycetaceae</taxon>
        <taxon>Streptomyces</taxon>
    </lineage>
</organism>
<name>A0A1S2Q6S3_9ACTN</name>
<dbReference type="AlphaFoldDB" id="A0A1S2Q6S3"/>
<dbReference type="EMBL" id="MLYP01000003">
    <property type="protein sequence ID" value="OIK01397.1"/>
    <property type="molecule type" value="Genomic_DNA"/>
</dbReference>
<gene>
    <name evidence="1" type="ORF">BIV24_01190</name>
</gene>
<dbReference type="Proteomes" id="UP000179935">
    <property type="component" value="Unassembled WGS sequence"/>
</dbReference>
<keyword evidence="2" id="KW-1185">Reference proteome</keyword>
<evidence type="ECO:0000313" key="2">
    <source>
        <dbReference type="Proteomes" id="UP000179935"/>
    </source>
</evidence>